<dbReference type="EMBL" id="BMAW01078665">
    <property type="protein sequence ID" value="GFU11893.1"/>
    <property type="molecule type" value="Genomic_DNA"/>
</dbReference>
<gene>
    <name evidence="2" type="ORF">NPIL_146811</name>
</gene>
<evidence type="ECO:0000313" key="3">
    <source>
        <dbReference type="Proteomes" id="UP000887013"/>
    </source>
</evidence>
<protein>
    <submittedName>
        <fullName evidence="2">Uncharacterized protein</fullName>
    </submittedName>
</protein>
<evidence type="ECO:0000256" key="1">
    <source>
        <dbReference type="SAM" id="Phobius"/>
    </source>
</evidence>
<dbReference type="AlphaFoldDB" id="A0A8X6UGE6"/>
<evidence type="ECO:0000313" key="2">
    <source>
        <dbReference type="EMBL" id="GFU11893.1"/>
    </source>
</evidence>
<name>A0A8X6UGE6_NEPPI</name>
<keyword evidence="1" id="KW-0812">Transmembrane</keyword>
<proteinExistence type="predicted"/>
<organism evidence="2 3">
    <name type="scientific">Nephila pilipes</name>
    <name type="common">Giant wood spider</name>
    <name type="synonym">Nephila maculata</name>
    <dbReference type="NCBI Taxonomy" id="299642"/>
    <lineage>
        <taxon>Eukaryota</taxon>
        <taxon>Metazoa</taxon>
        <taxon>Ecdysozoa</taxon>
        <taxon>Arthropoda</taxon>
        <taxon>Chelicerata</taxon>
        <taxon>Arachnida</taxon>
        <taxon>Araneae</taxon>
        <taxon>Araneomorphae</taxon>
        <taxon>Entelegynae</taxon>
        <taxon>Araneoidea</taxon>
        <taxon>Nephilidae</taxon>
        <taxon>Nephila</taxon>
    </lineage>
</organism>
<keyword evidence="3" id="KW-1185">Reference proteome</keyword>
<reference evidence="2" key="1">
    <citation type="submission" date="2020-08" db="EMBL/GenBank/DDBJ databases">
        <title>Multicomponent nature underlies the extraordinary mechanical properties of spider dragline silk.</title>
        <authorList>
            <person name="Kono N."/>
            <person name="Nakamura H."/>
            <person name="Mori M."/>
            <person name="Yoshida Y."/>
            <person name="Ohtoshi R."/>
            <person name="Malay A.D."/>
            <person name="Moran D.A.P."/>
            <person name="Tomita M."/>
            <person name="Numata K."/>
            <person name="Arakawa K."/>
        </authorList>
    </citation>
    <scope>NUCLEOTIDE SEQUENCE</scope>
</reference>
<sequence length="85" mass="9517">MSFQTEELFSYLGGLMGCWLGMSVWASVGIFEKAYRKMVELPFHLNNFPVGVFKDTDGCPNRDAQPTAHQTTDVAEELLRLKGST</sequence>
<keyword evidence="1" id="KW-0472">Membrane</keyword>
<accession>A0A8X6UGE6</accession>
<keyword evidence="1" id="KW-1133">Transmembrane helix</keyword>
<dbReference type="Proteomes" id="UP000887013">
    <property type="component" value="Unassembled WGS sequence"/>
</dbReference>
<feature type="transmembrane region" description="Helical" evidence="1">
    <location>
        <begin position="12"/>
        <end position="31"/>
    </location>
</feature>
<comment type="caution">
    <text evidence="2">The sequence shown here is derived from an EMBL/GenBank/DDBJ whole genome shotgun (WGS) entry which is preliminary data.</text>
</comment>